<dbReference type="CDD" id="cd02440">
    <property type="entry name" value="AdoMet_MTases"/>
    <property type="match status" value="1"/>
</dbReference>
<reference evidence="4" key="1">
    <citation type="submission" date="2023-03" db="EMBL/GenBank/DDBJ databases">
        <title>Multiphase analysis and comparison of six strains from genera Psychromarinibacter, Lutimaribacter, and Maritimibacter, including a novel species: Psychromarinibacter sediminicola sp. nov.</title>
        <authorList>
            <person name="Wang Y.-H."/>
            <person name="Ye M.-Q."/>
            <person name="Du Z.-J."/>
        </authorList>
    </citation>
    <scope>NUCLEOTIDE SEQUENCE</scope>
    <source>
        <strain evidence="4">C21-152</strain>
    </source>
</reference>
<dbReference type="AlphaFoldDB" id="A0AAE3NPE0"/>
<sequence length="204" mass="22032">MTQKYLDKVYNVQTPEETRALYDRWADSYDDEVLDNGYATPVRVARALAAQIRNMDRPILDFGCGTGLSGAALLQQGFTVVDGADLSADMLAGAREKGIYRDLWQVHPGSDLPFDPGAYLAIVATGVVGAGAAPPDTLDLLMGQLAPGGLFAFSFNDHTLTDDAYTHRLRAWTADGVAHQLFEEHGEHLPGIGLGSTVYVFEKA</sequence>
<protein>
    <submittedName>
        <fullName evidence="4">Methyltransferase domain-containing protein</fullName>
    </submittedName>
</protein>
<evidence type="ECO:0000256" key="2">
    <source>
        <dbReference type="ARBA" id="ARBA00022679"/>
    </source>
</evidence>
<gene>
    <name evidence="4" type="ORF">P1J78_02220</name>
</gene>
<dbReference type="PANTHER" id="PTHR43464">
    <property type="entry name" value="METHYLTRANSFERASE"/>
    <property type="match status" value="1"/>
</dbReference>
<dbReference type="RefSeq" id="WP_275565679.1">
    <property type="nucleotide sequence ID" value="NZ_JARGYC010000003.1"/>
</dbReference>
<dbReference type="SUPFAM" id="SSF53335">
    <property type="entry name" value="S-adenosyl-L-methionine-dependent methyltransferases"/>
    <property type="match status" value="1"/>
</dbReference>
<evidence type="ECO:0000313" key="4">
    <source>
        <dbReference type="EMBL" id="MDF0599536.1"/>
    </source>
</evidence>
<dbReference type="InterPro" id="IPR029063">
    <property type="entry name" value="SAM-dependent_MTases_sf"/>
</dbReference>
<proteinExistence type="predicted"/>
<accession>A0AAE3NPE0</accession>
<dbReference type="PANTHER" id="PTHR43464:SF19">
    <property type="entry name" value="UBIQUINONE BIOSYNTHESIS O-METHYLTRANSFERASE, MITOCHONDRIAL"/>
    <property type="match status" value="1"/>
</dbReference>
<dbReference type="EMBL" id="JARGYC010000003">
    <property type="protein sequence ID" value="MDF0599536.1"/>
    <property type="molecule type" value="Genomic_DNA"/>
</dbReference>
<keyword evidence="3" id="KW-0949">S-adenosyl-L-methionine</keyword>
<evidence type="ECO:0000256" key="1">
    <source>
        <dbReference type="ARBA" id="ARBA00022603"/>
    </source>
</evidence>
<keyword evidence="5" id="KW-1185">Reference proteome</keyword>
<name>A0AAE3NPE0_9RHOB</name>
<dbReference type="Proteomes" id="UP001220964">
    <property type="component" value="Unassembled WGS sequence"/>
</dbReference>
<dbReference type="Gene3D" id="3.40.50.150">
    <property type="entry name" value="Vaccinia Virus protein VP39"/>
    <property type="match status" value="1"/>
</dbReference>
<dbReference type="GO" id="GO:0008168">
    <property type="term" value="F:methyltransferase activity"/>
    <property type="evidence" value="ECO:0007669"/>
    <property type="project" value="UniProtKB-KW"/>
</dbReference>
<dbReference type="GO" id="GO:0032259">
    <property type="term" value="P:methylation"/>
    <property type="evidence" value="ECO:0007669"/>
    <property type="project" value="UniProtKB-KW"/>
</dbReference>
<evidence type="ECO:0000313" key="5">
    <source>
        <dbReference type="Proteomes" id="UP001220964"/>
    </source>
</evidence>
<keyword evidence="2" id="KW-0808">Transferase</keyword>
<organism evidence="4 5">
    <name type="scientific">Psychromarinibacter sediminicola</name>
    <dbReference type="NCBI Taxonomy" id="3033385"/>
    <lineage>
        <taxon>Bacteria</taxon>
        <taxon>Pseudomonadati</taxon>
        <taxon>Pseudomonadota</taxon>
        <taxon>Alphaproteobacteria</taxon>
        <taxon>Rhodobacterales</taxon>
        <taxon>Paracoccaceae</taxon>
        <taxon>Psychromarinibacter</taxon>
    </lineage>
</organism>
<evidence type="ECO:0000256" key="3">
    <source>
        <dbReference type="ARBA" id="ARBA00022691"/>
    </source>
</evidence>
<keyword evidence="1 4" id="KW-0489">Methyltransferase</keyword>
<comment type="caution">
    <text evidence="4">The sequence shown here is derived from an EMBL/GenBank/DDBJ whole genome shotgun (WGS) entry which is preliminary data.</text>
</comment>
<dbReference type="Pfam" id="PF13489">
    <property type="entry name" value="Methyltransf_23"/>
    <property type="match status" value="1"/>
</dbReference>